<accession>A0A1M4YR68</accession>
<dbReference type="NCBIfam" id="TIGR00444">
    <property type="entry name" value="mazG"/>
    <property type="match status" value="1"/>
</dbReference>
<name>A0A1M4YR68_9BACL</name>
<dbReference type="PIRSF" id="PIRSF002845">
    <property type="entry name" value="Ttrprl_mtas_MazG"/>
    <property type="match status" value="1"/>
</dbReference>
<dbReference type="GO" id="GO:0008168">
    <property type="term" value="F:methyltransferase activity"/>
    <property type="evidence" value="ECO:0007669"/>
    <property type="project" value="UniProtKB-KW"/>
</dbReference>
<dbReference type="GO" id="GO:0006203">
    <property type="term" value="P:dGTP catabolic process"/>
    <property type="evidence" value="ECO:0007669"/>
    <property type="project" value="TreeGrafter"/>
</dbReference>
<dbReference type="Proteomes" id="UP000184476">
    <property type="component" value="Unassembled WGS sequence"/>
</dbReference>
<feature type="domain" description="Tetrapyrrole methylase" evidence="1">
    <location>
        <begin position="2"/>
        <end position="206"/>
    </location>
</feature>
<dbReference type="GO" id="GO:0032259">
    <property type="term" value="P:methylation"/>
    <property type="evidence" value="ECO:0007669"/>
    <property type="project" value="UniProtKB-KW"/>
</dbReference>
<dbReference type="InterPro" id="IPR011551">
    <property type="entry name" value="NTP_PyrPHydrolase_MazG"/>
</dbReference>
<feature type="domain" description="NTP pyrophosphohydrolase MazG-like" evidence="2">
    <location>
        <begin position="394"/>
        <end position="448"/>
    </location>
</feature>
<proteinExistence type="predicted"/>
<dbReference type="Gene3D" id="1.10.287.1080">
    <property type="entry name" value="MazG-like"/>
    <property type="match status" value="2"/>
</dbReference>
<feature type="domain" description="NTP pyrophosphohydrolase MazG-like" evidence="2">
    <location>
        <begin position="255"/>
        <end position="328"/>
    </location>
</feature>
<dbReference type="InterPro" id="IPR014777">
    <property type="entry name" value="4pyrrole_Mease_sub1"/>
</dbReference>
<protein>
    <submittedName>
        <fullName evidence="3">Tetrapyrrole methylase family protein / MazG family protein</fullName>
    </submittedName>
</protein>
<dbReference type="GO" id="GO:0046047">
    <property type="term" value="P:TTP catabolic process"/>
    <property type="evidence" value="ECO:0007669"/>
    <property type="project" value="TreeGrafter"/>
</dbReference>
<dbReference type="EMBL" id="FQVL01000007">
    <property type="protein sequence ID" value="SHF08349.1"/>
    <property type="molecule type" value="Genomic_DNA"/>
</dbReference>
<dbReference type="GO" id="GO:0046052">
    <property type="term" value="P:UTP catabolic process"/>
    <property type="evidence" value="ECO:0007669"/>
    <property type="project" value="TreeGrafter"/>
</dbReference>
<dbReference type="InterPro" id="IPR004518">
    <property type="entry name" value="MazG-like_dom"/>
</dbReference>
<evidence type="ECO:0000313" key="4">
    <source>
        <dbReference type="Proteomes" id="UP000184476"/>
    </source>
</evidence>
<gene>
    <name evidence="3" type="ORF">SAMN05444392_107102</name>
</gene>
<dbReference type="SUPFAM" id="SSF53790">
    <property type="entry name" value="Tetrapyrrole methylase"/>
    <property type="match status" value="1"/>
</dbReference>
<dbReference type="FunFam" id="1.10.287.1080:FF:000001">
    <property type="entry name" value="Nucleoside triphosphate pyrophosphohydrolase"/>
    <property type="match status" value="1"/>
</dbReference>
<dbReference type="CDD" id="cd11529">
    <property type="entry name" value="NTP-PPase_MazG_Cterm"/>
    <property type="match status" value="1"/>
</dbReference>
<sequence length="482" mass="55470">MKLWIVGLGSGDPDALSVGCYRLLQSGLPTWVRTEQHPVVLWLKEQGIELKSFDFIYERHSSFSEVYKEIVQFLIQQVKEQKEILYAVPGHPLVAEQTVKELLQQAEEAGIEVEIKGSESFLDTAFTRLHIDPIEGFSILNGDNLQVNQLQPNLHQLIGQVYDQQTASEVKLTLMEVYPDDTPITIVDALGVEGQELIQVVSLAELDHWDRFHNLTSLYLPPHTEAWSLTRRFETLVQLFAHLRSPDGCPWDRKQTHQSLRPYLLEEAYEFLSAVEQEDLTSMEEELGDVLLQVLFHAQIASESDEFTIYDVIQTLSEKLIRRHPHVFSSECAETADDVLITWEKVKQSEKGSIPKSILADIPTGMPSLMVAYQIQKKVSKVGFDWENVNDVQEKVMEEWQELLTATTKESQEEEWGDLLFTLVNLARFLHIDPEVALHRVNDKFRERFAFVERSAEQRGLDLTEATLAQLDQWWDQAKQRE</sequence>
<keyword evidence="3" id="KW-0808">Transferase</keyword>
<dbReference type="PANTHER" id="PTHR30522">
    <property type="entry name" value="NUCLEOSIDE TRIPHOSPHATE PYROPHOSPHOHYDROLASE"/>
    <property type="match status" value="1"/>
</dbReference>
<dbReference type="SUPFAM" id="SSF101386">
    <property type="entry name" value="all-alpha NTP pyrophosphatases"/>
    <property type="match status" value="2"/>
</dbReference>
<dbReference type="STRING" id="112248.SAMN05444392_107102"/>
<evidence type="ECO:0000259" key="2">
    <source>
        <dbReference type="Pfam" id="PF03819"/>
    </source>
</evidence>
<dbReference type="GO" id="GO:0006950">
    <property type="term" value="P:response to stress"/>
    <property type="evidence" value="ECO:0007669"/>
    <property type="project" value="UniProtKB-ARBA"/>
</dbReference>
<organism evidence="3 4">
    <name type="scientific">Seinonella peptonophila</name>
    <dbReference type="NCBI Taxonomy" id="112248"/>
    <lineage>
        <taxon>Bacteria</taxon>
        <taxon>Bacillati</taxon>
        <taxon>Bacillota</taxon>
        <taxon>Bacilli</taxon>
        <taxon>Bacillales</taxon>
        <taxon>Thermoactinomycetaceae</taxon>
        <taxon>Seinonella</taxon>
    </lineage>
</organism>
<dbReference type="RefSeq" id="WP_073155111.1">
    <property type="nucleotide sequence ID" value="NZ_FQVL01000007.1"/>
</dbReference>
<dbReference type="Gene3D" id="3.40.1010.10">
    <property type="entry name" value="Cobalt-precorrin-4 Transmethylase, Domain 1"/>
    <property type="match status" value="1"/>
</dbReference>
<dbReference type="GO" id="GO:0046061">
    <property type="term" value="P:dATP catabolic process"/>
    <property type="evidence" value="ECO:0007669"/>
    <property type="project" value="TreeGrafter"/>
</dbReference>
<dbReference type="NCBIfam" id="NF007113">
    <property type="entry name" value="PRK09562.1"/>
    <property type="match status" value="1"/>
</dbReference>
<dbReference type="InterPro" id="IPR048011">
    <property type="entry name" value="NTP-PPase_MazG-like_C"/>
</dbReference>
<dbReference type="Pfam" id="PF03819">
    <property type="entry name" value="MazG"/>
    <property type="match status" value="2"/>
</dbReference>
<dbReference type="InterPro" id="IPR048015">
    <property type="entry name" value="NTP-PPase_MazG-like_N"/>
</dbReference>
<dbReference type="GO" id="GO:0047429">
    <property type="term" value="F:nucleoside triphosphate diphosphatase activity"/>
    <property type="evidence" value="ECO:0007669"/>
    <property type="project" value="InterPro"/>
</dbReference>
<dbReference type="InterPro" id="IPR000878">
    <property type="entry name" value="4pyrrol_Mease"/>
</dbReference>
<dbReference type="InterPro" id="IPR035996">
    <property type="entry name" value="4pyrrol_Methylase_sf"/>
</dbReference>
<dbReference type="Pfam" id="PF00590">
    <property type="entry name" value="TP_methylase"/>
    <property type="match status" value="1"/>
</dbReference>
<dbReference type="AlphaFoldDB" id="A0A1M4YR68"/>
<dbReference type="GO" id="GO:0046076">
    <property type="term" value="P:dTTP catabolic process"/>
    <property type="evidence" value="ECO:0007669"/>
    <property type="project" value="TreeGrafter"/>
</dbReference>
<dbReference type="GO" id="GO:0046081">
    <property type="term" value="P:dUTP catabolic process"/>
    <property type="evidence" value="ECO:0007669"/>
    <property type="project" value="TreeGrafter"/>
</dbReference>
<dbReference type="FunFam" id="1.10.287.1080:FF:000003">
    <property type="entry name" value="Nucleoside triphosphate pyrophosphohydrolase"/>
    <property type="match status" value="1"/>
</dbReference>
<keyword evidence="4" id="KW-1185">Reference proteome</keyword>
<dbReference type="InterPro" id="IPR024180">
    <property type="entry name" value="Tetrapyrrole_Mease/MazG_pred"/>
</dbReference>
<reference evidence="3 4" key="1">
    <citation type="submission" date="2016-11" db="EMBL/GenBank/DDBJ databases">
        <authorList>
            <person name="Jaros S."/>
            <person name="Januszkiewicz K."/>
            <person name="Wedrychowicz H."/>
        </authorList>
    </citation>
    <scope>NUCLEOTIDE SEQUENCE [LARGE SCALE GENOMIC DNA]</scope>
    <source>
        <strain evidence="3 4">DSM 44666</strain>
    </source>
</reference>
<dbReference type="PANTHER" id="PTHR30522:SF0">
    <property type="entry name" value="NUCLEOSIDE TRIPHOSPHATE PYROPHOSPHOHYDROLASE"/>
    <property type="match status" value="1"/>
</dbReference>
<dbReference type="CDD" id="cd11723">
    <property type="entry name" value="YabN_N_like"/>
    <property type="match status" value="1"/>
</dbReference>
<evidence type="ECO:0000259" key="1">
    <source>
        <dbReference type="Pfam" id="PF00590"/>
    </source>
</evidence>
<dbReference type="InterPro" id="IPR035013">
    <property type="entry name" value="YabN_N"/>
</dbReference>
<keyword evidence="3" id="KW-0489">Methyltransferase</keyword>
<dbReference type="CDD" id="cd11528">
    <property type="entry name" value="NTP-PPase_MazG_Nterm"/>
    <property type="match status" value="1"/>
</dbReference>
<evidence type="ECO:0000313" key="3">
    <source>
        <dbReference type="EMBL" id="SHF08349.1"/>
    </source>
</evidence>